<accession>A0ABZ2TG76</accession>
<dbReference type="Pfam" id="PF12727">
    <property type="entry name" value="PBP_like"/>
    <property type="match status" value="1"/>
</dbReference>
<dbReference type="Pfam" id="PF12728">
    <property type="entry name" value="HTH_17"/>
    <property type="match status" value="1"/>
</dbReference>
<dbReference type="Gene3D" id="3.40.190.10">
    <property type="entry name" value="Periplasmic binding protein-like II"/>
    <property type="match status" value="1"/>
</dbReference>
<evidence type="ECO:0000259" key="1">
    <source>
        <dbReference type="Pfam" id="PF12727"/>
    </source>
</evidence>
<dbReference type="InterPro" id="IPR024370">
    <property type="entry name" value="PBP_domain"/>
</dbReference>
<evidence type="ECO:0000313" key="4">
    <source>
        <dbReference type="Proteomes" id="UP001281305"/>
    </source>
</evidence>
<dbReference type="PANTHER" id="PTHR38431">
    <property type="entry name" value="BLL2305 PROTEIN"/>
    <property type="match status" value="1"/>
</dbReference>
<feature type="domain" description="Helix-turn-helix" evidence="2">
    <location>
        <begin position="12"/>
        <end position="60"/>
    </location>
</feature>
<organism evidence="3 4">
    <name type="scientific">Roseovarius rhodophyticola</name>
    <dbReference type="NCBI Taxonomy" id="3080827"/>
    <lineage>
        <taxon>Bacteria</taxon>
        <taxon>Pseudomonadati</taxon>
        <taxon>Pseudomonadota</taxon>
        <taxon>Alphaproteobacteria</taxon>
        <taxon>Rhodobacterales</taxon>
        <taxon>Roseobacteraceae</taxon>
        <taxon>Roseovarius</taxon>
    </lineage>
</organism>
<dbReference type="InterPro" id="IPR010093">
    <property type="entry name" value="SinI_DNA-bd"/>
</dbReference>
<sequence>MAETAQTGDPEYLTVKELAELLRLKERKVYDLAASGEVPCSRVTGKLLFPRKDIHAWIDGGQSGGTPPLGRRPNVFLGSHDPLLEWALQHSRCGLATFFDGSLDGVARLRAGEGVAAGLHVYDSVVDEWNIPAVEAAFSGQNMVLLSFAARRRGLVMQHDLMRRVQGVADLSGRRIVERQPESGTARLFQDLLSQAGVSTTEFQTVDVARNELEAVLTVSQGGADVAFGLQPLARQFGLGFVPVIEERFDLLVDRKAWFDPAMQSFAEFCASKDFQSRAKDMAGYDVSAFGKVRWNG</sequence>
<name>A0ABZ2TG76_9RHOB</name>
<evidence type="ECO:0000313" key="3">
    <source>
        <dbReference type="EMBL" id="WYK18691.1"/>
    </source>
</evidence>
<dbReference type="SUPFAM" id="SSF53850">
    <property type="entry name" value="Periplasmic binding protein-like II"/>
    <property type="match status" value="1"/>
</dbReference>
<dbReference type="Proteomes" id="UP001281305">
    <property type="component" value="Chromosome"/>
</dbReference>
<proteinExistence type="predicted"/>
<dbReference type="EMBL" id="CP146606">
    <property type="protein sequence ID" value="WYK18691.1"/>
    <property type="molecule type" value="Genomic_DNA"/>
</dbReference>
<evidence type="ECO:0000259" key="2">
    <source>
        <dbReference type="Pfam" id="PF12728"/>
    </source>
</evidence>
<dbReference type="InterPro" id="IPR041657">
    <property type="entry name" value="HTH_17"/>
</dbReference>
<dbReference type="RefSeq" id="WP_317055374.1">
    <property type="nucleotide sequence ID" value="NZ_CP146606.1"/>
</dbReference>
<dbReference type="NCBIfam" id="TIGR01764">
    <property type="entry name" value="excise"/>
    <property type="match status" value="1"/>
</dbReference>
<protein>
    <submittedName>
        <fullName evidence="3">Helix-turn-helix transcriptional regulator</fullName>
    </submittedName>
</protein>
<gene>
    <name evidence="3" type="ORF">RZS32_002040</name>
</gene>
<feature type="domain" description="PBP" evidence="1">
    <location>
        <begin position="89"/>
        <end position="270"/>
    </location>
</feature>
<dbReference type="PANTHER" id="PTHR38431:SF1">
    <property type="entry name" value="BLL2305 PROTEIN"/>
    <property type="match status" value="1"/>
</dbReference>
<keyword evidence="4" id="KW-1185">Reference proteome</keyword>
<reference evidence="3 4" key="1">
    <citation type="submission" date="2024-02" db="EMBL/GenBank/DDBJ databases">
        <title>Roseovarius strain W115 nov., isolated from a marine algae.</title>
        <authorList>
            <person name="Lee M.W."/>
            <person name="Lee J.K."/>
            <person name="Kim J.M."/>
            <person name="Choi D.G."/>
            <person name="Baek J.H."/>
            <person name="Bayburt H."/>
            <person name="Jung J.J."/>
            <person name="Han D.M."/>
            <person name="Jeon C.O."/>
        </authorList>
    </citation>
    <scope>NUCLEOTIDE SEQUENCE [LARGE SCALE GENOMIC DNA]</scope>
    <source>
        <strain evidence="3 4">W115</strain>
    </source>
</reference>